<dbReference type="Gene3D" id="3.70.10.10">
    <property type="match status" value="1"/>
</dbReference>
<evidence type="ECO:0000256" key="1">
    <source>
        <dbReference type="ARBA" id="ARBA00004123"/>
    </source>
</evidence>
<keyword evidence="5" id="KW-0539">Nucleus</keyword>
<keyword evidence="3" id="KW-0227">DNA damage</keyword>
<feature type="compositionally biased region" description="Polar residues" evidence="6">
    <location>
        <begin position="39"/>
        <end position="54"/>
    </location>
</feature>
<keyword evidence="8" id="KW-1185">Reference proteome</keyword>
<keyword evidence="4" id="KW-0234">DNA repair</keyword>
<comment type="subcellular location">
    <subcellularLocation>
        <location evidence="1">Nucleus</location>
    </subcellularLocation>
</comment>
<proteinExistence type="inferred from homology"/>
<dbReference type="EMBL" id="CP151501">
    <property type="protein sequence ID" value="WZN59305.1"/>
    <property type="molecule type" value="Genomic_DNA"/>
</dbReference>
<feature type="region of interest" description="Disordered" evidence="6">
    <location>
        <begin position="31"/>
        <end position="56"/>
    </location>
</feature>
<reference evidence="7 8" key="1">
    <citation type="submission" date="2024-03" db="EMBL/GenBank/DDBJ databases">
        <title>Complete genome sequence of the green alga Chloropicon roscoffensis RCC1871.</title>
        <authorList>
            <person name="Lemieux C."/>
            <person name="Pombert J.-F."/>
            <person name="Otis C."/>
            <person name="Turmel M."/>
        </authorList>
    </citation>
    <scope>NUCLEOTIDE SEQUENCE [LARGE SCALE GENOMIC DNA]</scope>
    <source>
        <strain evidence="7 8">RCC1871</strain>
    </source>
</reference>
<dbReference type="Pfam" id="PF02144">
    <property type="entry name" value="Rad1"/>
    <property type="match status" value="1"/>
</dbReference>
<evidence type="ECO:0000313" key="7">
    <source>
        <dbReference type="EMBL" id="WZN59305.1"/>
    </source>
</evidence>
<evidence type="ECO:0000313" key="8">
    <source>
        <dbReference type="Proteomes" id="UP001472866"/>
    </source>
</evidence>
<evidence type="ECO:0000256" key="5">
    <source>
        <dbReference type="ARBA" id="ARBA00023242"/>
    </source>
</evidence>
<dbReference type="PANTHER" id="PTHR10870">
    <property type="entry name" value="CELL CYCLE CHECKPOINT PROTEIN RAD1"/>
    <property type="match status" value="1"/>
</dbReference>
<dbReference type="AlphaFoldDB" id="A0AAX4NYV7"/>
<dbReference type="Proteomes" id="UP001472866">
    <property type="component" value="Chromosome 01"/>
</dbReference>
<comment type="similarity">
    <text evidence="2">Belongs to the rad1 family.</text>
</comment>
<dbReference type="GO" id="GO:0000077">
    <property type="term" value="P:DNA damage checkpoint signaling"/>
    <property type="evidence" value="ECO:0007669"/>
    <property type="project" value="InterPro"/>
</dbReference>
<dbReference type="GO" id="GO:0006281">
    <property type="term" value="P:DNA repair"/>
    <property type="evidence" value="ECO:0007669"/>
    <property type="project" value="UniProtKB-KW"/>
</dbReference>
<evidence type="ECO:0000256" key="2">
    <source>
        <dbReference type="ARBA" id="ARBA00010991"/>
    </source>
</evidence>
<evidence type="ECO:0000256" key="4">
    <source>
        <dbReference type="ARBA" id="ARBA00023204"/>
    </source>
</evidence>
<protein>
    <submittedName>
        <fullName evidence="7">Uncharacterized protein</fullName>
    </submittedName>
</protein>
<evidence type="ECO:0000256" key="6">
    <source>
        <dbReference type="SAM" id="MobiDB-lite"/>
    </source>
</evidence>
<accession>A0AAX4NYV7</accession>
<sequence length="350" mass="37222">MTFAAGQAIAQLTVADARSLVGALHALKTSASSSSSSSKPVTGSAGPTQPSSGGTRVACSVTLSSEGAHLQWDDETKSLQSQVMLRREAFSDIYIHHSVADRKVTFGVGLSHLADTLSLFSSESSGSEGMTISYNPGDERQLQIETRSPLGSAEPASDAAGEAGRVEVNAYAKIGVHADPPNYVDWTDSWQMPETSFCVRSVLLREAVEDLEWPGGSVTLSVDRNPPRVEFLSSGAGSLSVKLPESELVGLSCGQDHLRHAYSFKRLRRTLVAQEQDLEALTKVSISADGALRIMHMLSASQGPRAQNRHHGATFYGNDNYFSSQHAPGRTGIVQYVLLPLSASGTTAGF</sequence>
<dbReference type="PANTHER" id="PTHR10870:SF0">
    <property type="entry name" value="CELL CYCLE CHECKPOINT PROTEIN RAD1"/>
    <property type="match status" value="1"/>
</dbReference>
<dbReference type="InterPro" id="IPR003021">
    <property type="entry name" value="Rad1_Rec1_Rad17"/>
</dbReference>
<name>A0AAX4NYV7_9CHLO</name>
<gene>
    <name evidence="7" type="ORF">HKI87_01g08310</name>
</gene>
<evidence type="ECO:0000256" key="3">
    <source>
        <dbReference type="ARBA" id="ARBA00022763"/>
    </source>
</evidence>
<dbReference type="GO" id="GO:0030896">
    <property type="term" value="C:checkpoint clamp complex"/>
    <property type="evidence" value="ECO:0007669"/>
    <property type="project" value="TreeGrafter"/>
</dbReference>
<organism evidence="7 8">
    <name type="scientific">Chloropicon roscoffensis</name>
    <dbReference type="NCBI Taxonomy" id="1461544"/>
    <lineage>
        <taxon>Eukaryota</taxon>
        <taxon>Viridiplantae</taxon>
        <taxon>Chlorophyta</taxon>
        <taxon>Chloropicophyceae</taxon>
        <taxon>Chloropicales</taxon>
        <taxon>Chloropicaceae</taxon>
        <taxon>Chloropicon</taxon>
    </lineage>
</organism>